<dbReference type="InParanoid" id="A0A0D2X134"/>
<dbReference type="InterPro" id="IPR011598">
    <property type="entry name" value="bHLH_dom"/>
</dbReference>
<feature type="compositionally biased region" description="Low complexity" evidence="6">
    <location>
        <begin position="94"/>
        <end position="104"/>
    </location>
</feature>
<dbReference type="Proteomes" id="UP000008743">
    <property type="component" value="Unassembled WGS sequence"/>
</dbReference>
<evidence type="ECO:0000256" key="2">
    <source>
        <dbReference type="ARBA" id="ARBA00023125"/>
    </source>
</evidence>
<dbReference type="RefSeq" id="XP_004364332.1">
    <property type="nucleotide sequence ID" value="XM_004364275.2"/>
</dbReference>
<dbReference type="PROSITE" id="PS50888">
    <property type="entry name" value="BHLH"/>
    <property type="match status" value="1"/>
</dbReference>
<keyword evidence="3" id="KW-0010">Activator</keyword>
<dbReference type="GO" id="GO:0045944">
    <property type="term" value="P:positive regulation of transcription by RNA polymerase II"/>
    <property type="evidence" value="ECO:0007669"/>
    <property type="project" value="TreeGrafter"/>
</dbReference>
<dbReference type="PANTHER" id="PTHR10328">
    <property type="entry name" value="PROTEIN MAX MYC-ASSOCIATED FACTOR X"/>
    <property type="match status" value="1"/>
</dbReference>
<evidence type="ECO:0000256" key="3">
    <source>
        <dbReference type="ARBA" id="ARBA00023159"/>
    </source>
</evidence>
<dbReference type="SMART" id="SM00353">
    <property type="entry name" value="HLH"/>
    <property type="match status" value="1"/>
</dbReference>
<protein>
    <recommendedName>
        <fullName evidence="7">BHLH domain-containing protein</fullName>
    </recommendedName>
</protein>
<keyword evidence="5" id="KW-0539">Nucleus</keyword>
<proteinExistence type="predicted"/>
<dbReference type="SUPFAM" id="SSF47459">
    <property type="entry name" value="HLH, helix-loop-helix DNA-binding domain"/>
    <property type="match status" value="1"/>
</dbReference>
<dbReference type="CDD" id="cd11398">
    <property type="entry name" value="bHLHzip_scCBP1"/>
    <property type="match status" value="1"/>
</dbReference>
<evidence type="ECO:0000256" key="1">
    <source>
        <dbReference type="ARBA" id="ARBA00023015"/>
    </source>
</evidence>
<dbReference type="GO" id="GO:0003700">
    <property type="term" value="F:DNA-binding transcription factor activity"/>
    <property type="evidence" value="ECO:0007669"/>
    <property type="project" value="InterPro"/>
</dbReference>
<evidence type="ECO:0000313" key="9">
    <source>
        <dbReference type="Proteomes" id="UP000008743"/>
    </source>
</evidence>
<sequence length="480" mass="50443">MPFKKSTPASVGSGQSVPVLTGATVAASAPGSSLSSSASSLASASASDLTSRLALMMAIADRHNGALPAAGADADRHLQRLIEQNQAILDHQHSSSSSLSSTSIDADDDDDNNNNIDDDDEDGCDLLTAKASRKSDGNLVSGAQATPERKWKHAQVEKRRREALNTRIEEIGAVLPAFEPPANMPGARKEHKAAILARAYDYIEYMQACQAQLQSVYQFSLTQVDATRAHLEQLREQARAINPAAAEAIPRSTDTAPLAQTLAANVAMVHTPPASRKSAAPPSQPVSSSSSSIASFAAPVGLSLQVTTPDLPESGPSSARSSFSSLSSRSSKSSVSGIVEDTFAHEACSPVLMPAAVDRDPSMDPLAMFLALQSSFHHHSLPQTTGGIYNDLLHDPHGAKWMEQSSKLAQIGTATIPVTPDFGLQAAAPALPGLTDMLLNSAEDILHLLDDEPSMHHISQLGSTPLYDLLNGLDVSMSVV</sequence>
<name>A0A0D2X134_CAPO3</name>
<reference evidence="9" key="1">
    <citation type="submission" date="2011-02" db="EMBL/GenBank/DDBJ databases">
        <title>The Genome Sequence of Capsaspora owczarzaki ATCC 30864.</title>
        <authorList>
            <person name="Russ C."/>
            <person name="Cuomo C."/>
            <person name="Burger G."/>
            <person name="Gray M.W."/>
            <person name="Holland P.W.H."/>
            <person name="King N."/>
            <person name="Lang F.B.F."/>
            <person name="Roger A.J."/>
            <person name="Ruiz-Trillo I."/>
            <person name="Young S.K."/>
            <person name="Zeng Q."/>
            <person name="Gargeya S."/>
            <person name="Alvarado L."/>
            <person name="Berlin A."/>
            <person name="Chapman S.B."/>
            <person name="Chen Z."/>
            <person name="Freedman E."/>
            <person name="Gellesch M."/>
            <person name="Goldberg J."/>
            <person name="Griggs A."/>
            <person name="Gujja S."/>
            <person name="Heilman E."/>
            <person name="Heiman D."/>
            <person name="Howarth C."/>
            <person name="Mehta T."/>
            <person name="Neiman D."/>
            <person name="Pearson M."/>
            <person name="Roberts A."/>
            <person name="Saif S."/>
            <person name="Shea T."/>
            <person name="Shenoy N."/>
            <person name="Sisk P."/>
            <person name="Stolte C."/>
            <person name="Sykes S."/>
            <person name="White J."/>
            <person name="Yandava C."/>
            <person name="Haas B."/>
            <person name="Nusbaum C."/>
            <person name="Birren B."/>
        </authorList>
    </citation>
    <scope>NUCLEOTIDE SEQUENCE</scope>
    <source>
        <strain evidence="9">ATCC 30864</strain>
    </source>
</reference>
<dbReference type="GO" id="GO:0003677">
    <property type="term" value="F:DNA binding"/>
    <property type="evidence" value="ECO:0007669"/>
    <property type="project" value="UniProtKB-KW"/>
</dbReference>
<dbReference type="PANTHER" id="PTHR10328:SF3">
    <property type="entry name" value="PROTEIN MAX"/>
    <property type="match status" value="1"/>
</dbReference>
<dbReference type="GO" id="GO:0046983">
    <property type="term" value="F:protein dimerization activity"/>
    <property type="evidence" value="ECO:0007669"/>
    <property type="project" value="InterPro"/>
</dbReference>
<evidence type="ECO:0000259" key="7">
    <source>
        <dbReference type="PROSITE" id="PS50888"/>
    </source>
</evidence>
<organism evidence="8 9">
    <name type="scientific">Capsaspora owczarzaki (strain ATCC 30864)</name>
    <dbReference type="NCBI Taxonomy" id="595528"/>
    <lineage>
        <taxon>Eukaryota</taxon>
        <taxon>Filasterea</taxon>
        <taxon>Capsaspora</taxon>
    </lineage>
</organism>
<evidence type="ECO:0000256" key="5">
    <source>
        <dbReference type="ARBA" id="ARBA00023242"/>
    </source>
</evidence>
<dbReference type="InterPro" id="IPR036638">
    <property type="entry name" value="HLH_DNA-bd_sf"/>
</dbReference>
<dbReference type="Pfam" id="PF00010">
    <property type="entry name" value="HLH"/>
    <property type="match status" value="1"/>
</dbReference>
<evidence type="ECO:0000313" key="8">
    <source>
        <dbReference type="EMBL" id="KJE90114.1"/>
    </source>
</evidence>
<dbReference type="Gene3D" id="4.10.280.10">
    <property type="entry name" value="Helix-loop-helix DNA-binding domain"/>
    <property type="match status" value="1"/>
</dbReference>
<keyword evidence="9" id="KW-1185">Reference proteome</keyword>
<evidence type="ECO:0000256" key="4">
    <source>
        <dbReference type="ARBA" id="ARBA00023163"/>
    </source>
</evidence>
<feature type="compositionally biased region" description="Acidic residues" evidence="6">
    <location>
        <begin position="105"/>
        <end position="124"/>
    </location>
</feature>
<dbReference type="AlphaFoldDB" id="A0A0D2X134"/>
<accession>A0A0D2X134</accession>
<feature type="region of interest" description="Disordered" evidence="6">
    <location>
        <begin position="89"/>
        <end position="158"/>
    </location>
</feature>
<keyword evidence="4" id="KW-0804">Transcription</keyword>
<dbReference type="GO" id="GO:0090575">
    <property type="term" value="C:RNA polymerase II transcription regulator complex"/>
    <property type="evidence" value="ECO:0007669"/>
    <property type="project" value="TreeGrafter"/>
</dbReference>
<dbReference type="EMBL" id="KE346361">
    <property type="protein sequence ID" value="KJE90114.1"/>
    <property type="molecule type" value="Genomic_DNA"/>
</dbReference>
<gene>
    <name evidence="8" type="ORF">CAOG_001464</name>
</gene>
<feature type="region of interest" description="Disordered" evidence="6">
    <location>
        <begin position="307"/>
        <end position="331"/>
    </location>
</feature>
<feature type="compositionally biased region" description="Low complexity" evidence="6">
    <location>
        <begin position="314"/>
        <end position="331"/>
    </location>
</feature>
<keyword evidence="2" id="KW-0238">DNA-binding</keyword>
<keyword evidence="1" id="KW-0805">Transcription regulation</keyword>
<feature type="domain" description="BHLH" evidence="7">
    <location>
        <begin position="148"/>
        <end position="206"/>
    </location>
</feature>
<dbReference type="InterPro" id="IPR047206">
    <property type="entry name" value="bHLHzip_scCBP1-like"/>
</dbReference>
<dbReference type="OrthoDB" id="71302at2759"/>
<evidence type="ECO:0000256" key="6">
    <source>
        <dbReference type="SAM" id="MobiDB-lite"/>
    </source>
</evidence>